<dbReference type="AlphaFoldDB" id="A0A077LZM0"/>
<keyword evidence="3" id="KW-1185">Reference proteome</keyword>
<organism evidence="2 3">
    <name type="scientific">Nostocoides japonicum T1-X7</name>
    <dbReference type="NCBI Taxonomy" id="1194083"/>
    <lineage>
        <taxon>Bacteria</taxon>
        <taxon>Bacillati</taxon>
        <taxon>Actinomycetota</taxon>
        <taxon>Actinomycetes</taxon>
        <taxon>Micrococcales</taxon>
        <taxon>Intrasporangiaceae</taxon>
        <taxon>Nostocoides</taxon>
    </lineage>
</organism>
<comment type="caution">
    <text evidence="2">The sequence shown here is derived from an EMBL/GenBank/DDBJ whole genome shotgun (WGS) entry which is preliminary data.</text>
</comment>
<protein>
    <submittedName>
        <fullName evidence="2">Uncharacterized protein</fullName>
    </submittedName>
</protein>
<proteinExistence type="predicted"/>
<sequence length="121" mass="13003">MNVLPRWNLLGCVPHLTWSRLVDPAEESVAGRALTALSRRSQVGERDGEARESTSAQADDMNLTPFVIAAYGVGQALLASTVPAELHECRTRLGRSTPTVQQDRVAVAAVSGPGRGSPRRR</sequence>
<dbReference type="Proteomes" id="UP000035721">
    <property type="component" value="Unassembled WGS sequence"/>
</dbReference>
<accession>A0A077LZM0</accession>
<evidence type="ECO:0000313" key="3">
    <source>
        <dbReference type="Proteomes" id="UP000035721"/>
    </source>
</evidence>
<feature type="region of interest" description="Disordered" evidence="1">
    <location>
        <begin position="94"/>
        <end position="121"/>
    </location>
</feature>
<gene>
    <name evidence="2" type="ORF">BN12_2730007</name>
</gene>
<name>A0A077LZM0_9MICO</name>
<dbReference type="EMBL" id="CAJB01000194">
    <property type="protein sequence ID" value="CCH78322.1"/>
    <property type="molecule type" value="Genomic_DNA"/>
</dbReference>
<reference evidence="2 3" key="1">
    <citation type="journal article" date="2013" name="ISME J.">
        <title>A metabolic model for members of the genus Tetrasphaera involved in enhanced biological phosphorus removal.</title>
        <authorList>
            <person name="Kristiansen R."/>
            <person name="Nguyen H.T.T."/>
            <person name="Saunders A.M."/>
            <person name="Nielsen J.L."/>
            <person name="Wimmer R."/>
            <person name="Le V.Q."/>
            <person name="McIlroy S.J."/>
            <person name="Petrovski S."/>
            <person name="Seviour R.J."/>
            <person name="Calteau A."/>
            <person name="Nielsen K.L."/>
            <person name="Nielsen P.H."/>
        </authorList>
    </citation>
    <scope>NUCLEOTIDE SEQUENCE [LARGE SCALE GENOMIC DNA]</scope>
    <source>
        <strain evidence="2 3">T1-X7</strain>
    </source>
</reference>
<feature type="compositionally biased region" description="Basic and acidic residues" evidence="1">
    <location>
        <begin position="42"/>
        <end position="52"/>
    </location>
</feature>
<evidence type="ECO:0000313" key="2">
    <source>
        <dbReference type="EMBL" id="CCH78322.1"/>
    </source>
</evidence>
<evidence type="ECO:0000256" key="1">
    <source>
        <dbReference type="SAM" id="MobiDB-lite"/>
    </source>
</evidence>
<feature type="region of interest" description="Disordered" evidence="1">
    <location>
        <begin position="39"/>
        <end position="58"/>
    </location>
</feature>